<dbReference type="EMBL" id="LJGW01000107">
    <property type="protein sequence ID" value="OEV12977.1"/>
    <property type="molecule type" value="Genomic_DNA"/>
</dbReference>
<keyword evidence="3" id="KW-1185">Reference proteome</keyword>
<feature type="compositionally biased region" description="Pro residues" evidence="1">
    <location>
        <begin position="65"/>
        <end position="77"/>
    </location>
</feature>
<organism evidence="2 3">
    <name type="scientific">Streptomyces nanshensis</name>
    <dbReference type="NCBI Taxonomy" id="518642"/>
    <lineage>
        <taxon>Bacteria</taxon>
        <taxon>Bacillati</taxon>
        <taxon>Actinomycetota</taxon>
        <taxon>Actinomycetes</taxon>
        <taxon>Kitasatosporales</taxon>
        <taxon>Streptomycetaceae</taxon>
        <taxon>Streptomyces</taxon>
    </lineage>
</organism>
<accession>A0A1E7L9U0</accession>
<name>A0A1E7L9U0_9ACTN</name>
<evidence type="ECO:0000313" key="3">
    <source>
        <dbReference type="Proteomes" id="UP000176005"/>
    </source>
</evidence>
<protein>
    <submittedName>
        <fullName evidence="2">Uncharacterized protein</fullName>
    </submittedName>
</protein>
<comment type="caution">
    <text evidence="2">The sequence shown here is derived from an EMBL/GenBank/DDBJ whole genome shotgun (WGS) entry which is preliminary data.</text>
</comment>
<dbReference type="Proteomes" id="UP000176005">
    <property type="component" value="Unassembled WGS sequence"/>
</dbReference>
<sequence>MTSPSRPSRPGTGLTAELVAELRNDIAAGDSTITEWAARLGMSWSAVEKAAYGRTWRSVTDPAPLTAPPPPQEPPPSFARLTPRIVARMLRPRR</sequence>
<gene>
    <name evidence="2" type="ORF">AN218_05560</name>
</gene>
<feature type="region of interest" description="Disordered" evidence="1">
    <location>
        <begin position="59"/>
        <end position="81"/>
    </location>
</feature>
<dbReference type="AlphaFoldDB" id="A0A1E7L9U0"/>
<proteinExistence type="predicted"/>
<evidence type="ECO:0000256" key="1">
    <source>
        <dbReference type="SAM" id="MobiDB-lite"/>
    </source>
</evidence>
<reference evidence="2 3" key="1">
    <citation type="journal article" date="2016" name="Front. Microbiol.">
        <title>Comparative Genomics Analysis of Streptomyces Species Reveals Their Adaptation to the Marine Environment and Their Diversity at the Genomic Level.</title>
        <authorList>
            <person name="Tian X."/>
            <person name="Zhang Z."/>
            <person name="Yang T."/>
            <person name="Chen M."/>
            <person name="Li J."/>
            <person name="Chen F."/>
            <person name="Yang J."/>
            <person name="Li W."/>
            <person name="Zhang B."/>
            <person name="Zhang Z."/>
            <person name="Wu J."/>
            <person name="Zhang C."/>
            <person name="Long L."/>
            <person name="Xiao J."/>
        </authorList>
    </citation>
    <scope>NUCLEOTIDE SEQUENCE [LARGE SCALE GENOMIC DNA]</scope>
    <source>
        <strain evidence="2 3">SCSIO 10429</strain>
    </source>
</reference>
<evidence type="ECO:0000313" key="2">
    <source>
        <dbReference type="EMBL" id="OEV12977.1"/>
    </source>
</evidence>